<dbReference type="InterPro" id="IPR013083">
    <property type="entry name" value="Znf_RING/FYVE/PHD"/>
</dbReference>
<dbReference type="SMART" id="SM00184">
    <property type="entry name" value="RING"/>
    <property type="match status" value="1"/>
</dbReference>
<feature type="region of interest" description="Disordered" evidence="7">
    <location>
        <begin position="1"/>
        <end position="181"/>
    </location>
</feature>
<dbReference type="GO" id="GO:0000151">
    <property type="term" value="C:ubiquitin ligase complex"/>
    <property type="evidence" value="ECO:0007669"/>
    <property type="project" value="TreeGrafter"/>
</dbReference>
<dbReference type="FunFam" id="2.60.200.20:FF:000044">
    <property type="entry name" value="Chromosome 8, whole genome shotgun sequence"/>
    <property type="match status" value="1"/>
</dbReference>
<feature type="region of interest" description="Disordered" evidence="7">
    <location>
        <begin position="280"/>
        <end position="305"/>
    </location>
</feature>
<keyword evidence="4" id="KW-0833">Ubl conjugation pathway</keyword>
<evidence type="ECO:0000259" key="9">
    <source>
        <dbReference type="PROSITE" id="PS50089"/>
    </source>
</evidence>
<evidence type="ECO:0000256" key="2">
    <source>
        <dbReference type="ARBA" id="ARBA00022723"/>
    </source>
</evidence>
<gene>
    <name evidence="10" type="ORF">BCR39DRAFT_558997</name>
</gene>
<dbReference type="GO" id="GO:0032153">
    <property type="term" value="C:cell division site"/>
    <property type="evidence" value="ECO:0007669"/>
    <property type="project" value="TreeGrafter"/>
</dbReference>
<comment type="caution">
    <text evidence="10">The sequence shown here is derived from an EMBL/GenBank/DDBJ whole genome shotgun (WGS) entry which is preliminary data.</text>
</comment>
<evidence type="ECO:0000313" key="11">
    <source>
        <dbReference type="Proteomes" id="UP000193986"/>
    </source>
</evidence>
<feature type="region of interest" description="Disordered" evidence="7">
    <location>
        <begin position="531"/>
        <end position="568"/>
    </location>
</feature>
<dbReference type="PANTHER" id="PTHR15067:SF7">
    <property type="entry name" value="E3 UBIQUITIN-PROTEIN LIGASE DMA1-RELATED"/>
    <property type="match status" value="1"/>
</dbReference>
<feature type="region of interest" description="Disordered" evidence="7">
    <location>
        <begin position="712"/>
        <end position="751"/>
    </location>
</feature>
<evidence type="ECO:0000256" key="6">
    <source>
        <dbReference type="PROSITE-ProRule" id="PRU00175"/>
    </source>
</evidence>
<feature type="compositionally biased region" description="Polar residues" evidence="7">
    <location>
        <begin position="114"/>
        <end position="130"/>
    </location>
</feature>
<dbReference type="InParanoid" id="A0A1Y2B4A2"/>
<keyword evidence="11" id="KW-1185">Reference proteome</keyword>
<dbReference type="PROSITE" id="PS50006">
    <property type="entry name" value="FHA_DOMAIN"/>
    <property type="match status" value="1"/>
</dbReference>
<evidence type="ECO:0000256" key="1">
    <source>
        <dbReference type="ARBA" id="ARBA00022679"/>
    </source>
</evidence>
<evidence type="ECO:0000256" key="4">
    <source>
        <dbReference type="ARBA" id="ARBA00022786"/>
    </source>
</evidence>
<evidence type="ECO:0000256" key="3">
    <source>
        <dbReference type="ARBA" id="ARBA00022771"/>
    </source>
</evidence>
<dbReference type="SMART" id="SM00240">
    <property type="entry name" value="FHA"/>
    <property type="match status" value="1"/>
</dbReference>
<feature type="domain" description="FHA" evidence="8">
    <location>
        <begin position="316"/>
        <end position="369"/>
    </location>
</feature>
<feature type="compositionally biased region" description="Basic and acidic residues" evidence="7">
    <location>
        <begin position="1"/>
        <end position="10"/>
    </location>
</feature>
<evidence type="ECO:0000256" key="5">
    <source>
        <dbReference type="ARBA" id="ARBA00022833"/>
    </source>
</evidence>
<dbReference type="EMBL" id="MCFC01000024">
    <property type="protein sequence ID" value="ORY29663.1"/>
    <property type="molecule type" value="Genomic_DNA"/>
</dbReference>
<dbReference type="PROSITE" id="PS50089">
    <property type="entry name" value="ZF_RING_2"/>
    <property type="match status" value="1"/>
</dbReference>
<feature type="compositionally biased region" description="Low complexity" evidence="7">
    <location>
        <begin position="288"/>
        <end position="300"/>
    </location>
</feature>
<dbReference type="InterPro" id="IPR001841">
    <property type="entry name" value="Znf_RING"/>
</dbReference>
<feature type="compositionally biased region" description="Acidic residues" evidence="7">
    <location>
        <begin position="717"/>
        <end position="727"/>
    </location>
</feature>
<accession>A0A1Y2B4A2</accession>
<dbReference type="SUPFAM" id="SSF57850">
    <property type="entry name" value="RING/U-box"/>
    <property type="match status" value="1"/>
</dbReference>
<dbReference type="STRING" id="71784.A0A1Y2B4A2"/>
<dbReference type="OrthoDB" id="687730at2759"/>
<dbReference type="AlphaFoldDB" id="A0A1Y2B4A2"/>
<keyword evidence="5" id="KW-0862">Zinc</keyword>
<dbReference type="InterPro" id="IPR000253">
    <property type="entry name" value="FHA_dom"/>
</dbReference>
<protein>
    <recommendedName>
        <fullName evidence="12">SMAD/FHA domain-containing protein</fullName>
    </recommendedName>
</protein>
<feature type="region of interest" description="Disordered" evidence="7">
    <location>
        <begin position="605"/>
        <end position="684"/>
    </location>
</feature>
<dbReference type="GO" id="GO:0005829">
    <property type="term" value="C:cytosol"/>
    <property type="evidence" value="ECO:0007669"/>
    <property type="project" value="TreeGrafter"/>
</dbReference>
<dbReference type="Proteomes" id="UP000193986">
    <property type="component" value="Unassembled WGS sequence"/>
</dbReference>
<feature type="compositionally biased region" description="Polar residues" evidence="7">
    <location>
        <begin position="740"/>
        <end position="751"/>
    </location>
</feature>
<evidence type="ECO:0008006" key="12">
    <source>
        <dbReference type="Google" id="ProtNLM"/>
    </source>
</evidence>
<keyword evidence="1" id="KW-0808">Transferase</keyword>
<dbReference type="FunFam" id="3.30.40.10:FF:000646">
    <property type="entry name" value="Unplaced genomic scaffold supercont1.3, whole genome shotgun sequence"/>
    <property type="match status" value="1"/>
</dbReference>
<dbReference type="GO" id="GO:0061630">
    <property type="term" value="F:ubiquitin protein ligase activity"/>
    <property type="evidence" value="ECO:0007669"/>
    <property type="project" value="TreeGrafter"/>
</dbReference>
<dbReference type="GO" id="GO:0006511">
    <property type="term" value="P:ubiquitin-dependent protein catabolic process"/>
    <property type="evidence" value="ECO:0007669"/>
    <property type="project" value="TreeGrafter"/>
</dbReference>
<dbReference type="GO" id="GO:0016567">
    <property type="term" value="P:protein ubiquitination"/>
    <property type="evidence" value="ECO:0007669"/>
    <property type="project" value="TreeGrafter"/>
</dbReference>
<feature type="compositionally biased region" description="Low complexity" evidence="7">
    <location>
        <begin position="658"/>
        <end position="675"/>
    </location>
</feature>
<reference evidence="10 11" key="1">
    <citation type="submission" date="2016-07" db="EMBL/GenBank/DDBJ databases">
        <title>Pervasive Adenine N6-methylation of Active Genes in Fungi.</title>
        <authorList>
            <consortium name="DOE Joint Genome Institute"/>
            <person name="Mondo S.J."/>
            <person name="Dannebaum R.O."/>
            <person name="Kuo R.C."/>
            <person name="Labutti K."/>
            <person name="Haridas S."/>
            <person name="Kuo A."/>
            <person name="Salamov A."/>
            <person name="Ahrendt S.R."/>
            <person name="Lipzen A."/>
            <person name="Sullivan W."/>
            <person name="Andreopoulos W.B."/>
            <person name="Clum A."/>
            <person name="Lindquist E."/>
            <person name="Daum C."/>
            <person name="Ramamoorthy G.K."/>
            <person name="Gryganskyi A."/>
            <person name="Culley D."/>
            <person name="Magnuson J.K."/>
            <person name="James T.Y."/>
            <person name="O'Malley M.A."/>
            <person name="Stajich J.E."/>
            <person name="Spatafora J.W."/>
            <person name="Visel A."/>
            <person name="Grigoriev I.V."/>
        </authorList>
    </citation>
    <scope>NUCLEOTIDE SEQUENCE [LARGE SCALE GENOMIC DNA]</scope>
    <source>
        <strain evidence="10 11">68-887.2</strain>
    </source>
</reference>
<evidence type="ECO:0000313" key="10">
    <source>
        <dbReference type="EMBL" id="ORY29663.1"/>
    </source>
</evidence>
<dbReference type="Pfam" id="PF00498">
    <property type="entry name" value="FHA"/>
    <property type="match status" value="1"/>
</dbReference>
<feature type="compositionally biased region" description="Polar residues" evidence="7">
    <location>
        <begin position="138"/>
        <end position="156"/>
    </location>
</feature>
<dbReference type="Gene3D" id="3.30.40.10">
    <property type="entry name" value="Zinc/RING finger domain, C3HC4 (zinc finger)"/>
    <property type="match status" value="1"/>
</dbReference>
<keyword evidence="2" id="KW-0479">Metal-binding</keyword>
<organism evidence="10 11">
    <name type="scientific">Naematelia encephala</name>
    <dbReference type="NCBI Taxonomy" id="71784"/>
    <lineage>
        <taxon>Eukaryota</taxon>
        <taxon>Fungi</taxon>
        <taxon>Dikarya</taxon>
        <taxon>Basidiomycota</taxon>
        <taxon>Agaricomycotina</taxon>
        <taxon>Tremellomycetes</taxon>
        <taxon>Tremellales</taxon>
        <taxon>Naemateliaceae</taxon>
        <taxon>Naematelia</taxon>
    </lineage>
</organism>
<feature type="compositionally biased region" description="Acidic residues" evidence="7">
    <location>
        <begin position="617"/>
        <end position="631"/>
    </location>
</feature>
<proteinExistence type="predicted"/>
<name>A0A1Y2B4A2_9TREE</name>
<dbReference type="GO" id="GO:0008270">
    <property type="term" value="F:zinc ion binding"/>
    <property type="evidence" value="ECO:0007669"/>
    <property type="project" value="UniProtKB-KW"/>
</dbReference>
<dbReference type="PANTHER" id="PTHR15067">
    <property type="entry name" value="E3 UBIQUITIN-PROTEIN LIGASE RNF8"/>
    <property type="match status" value="1"/>
</dbReference>
<dbReference type="Pfam" id="PF17123">
    <property type="entry name" value="zf-RING_11"/>
    <property type="match status" value="1"/>
</dbReference>
<evidence type="ECO:0000259" key="8">
    <source>
        <dbReference type="PROSITE" id="PS50006"/>
    </source>
</evidence>
<feature type="compositionally biased region" description="Polar residues" evidence="7">
    <location>
        <begin position="56"/>
        <end position="69"/>
    </location>
</feature>
<dbReference type="Gene3D" id="2.60.200.20">
    <property type="match status" value="1"/>
</dbReference>
<keyword evidence="3 6" id="KW-0863">Zinc-finger</keyword>
<evidence type="ECO:0000256" key="7">
    <source>
        <dbReference type="SAM" id="MobiDB-lite"/>
    </source>
</evidence>
<sequence length="751" mass="78543">MTKLTIKPEHSFPTFGNRAEEQVEEGSVSYSTAQPHHRFGLHFPHPRPVPEEQSHIPPSTTMSRSTSHNRPTHIPLPNSPLVPDGSTAAPPLPLASPTSPRSSFLPSFMRQRSRAATLTSANRGGATSPTVEAVNPLAGTNSRASHSREPSTSANSRDGGGVTRSISTPVSGGLAGAADAPSSAANRTSIAAPILDPNAPTAKTHRIRLVPHLESTRSLAFDPVVRELLPLQVPPGTSPSVAAASVTSVGPTVNGRPPALLLKIGRFTEKNSQLTVPVTAVGNGAGPSGSSTAAGSAPGSAGSGGRNTIPGMASLTIAGGGGDICSGKVAFKSKVVSRSHAEIWCEEGGKFFIRDTASSSGTFLNHIRLSSPNAESRPTALNDGDVLQLGVDYQGGQEDMFRCVKMRVELGREWQRGANEFNTNALKQLKALGGAATPEAKTKMLETPVSSKKGKASVTDCCICLFSVTVCQSLFIAPCSHVFHYKCIRPLLMQHHPGFSCPLCRTFANLEEDVETEDAWEIASRRASVISRRPSNHSIRLPPTSDQPPPHPGSQASPGEPSTGVGFGAASRSVDELLAGGAESSTASEEGGSIMVGSSFLARQTTAVQDGRRSESSDIEMPEAVHEEDEASSSLGDDPELTASLTIVSDPTALDRLPPSGTSSSIPIPIGASTSRGGIPELGDVQTPINDTFFALTPGVHQRLEMTRQVGEGVPEAVEEDQEAEQEGETRANGNGNGYRETSSALESMFS</sequence>
<feature type="domain" description="RING-type" evidence="9">
    <location>
        <begin position="461"/>
        <end position="505"/>
    </location>
</feature>
<dbReference type="SUPFAM" id="SSF49879">
    <property type="entry name" value="SMAD/FHA domain"/>
    <property type="match status" value="1"/>
</dbReference>
<dbReference type="InterPro" id="IPR008984">
    <property type="entry name" value="SMAD_FHA_dom_sf"/>
</dbReference>